<dbReference type="Proteomes" id="UP001430848">
    <property type="component" value="Unassembled WGS sequence"/>
</dbReference>
<gene>
    <name evidence="2" type="ORF">SLS63_013588</name>
</gene>
<sequence length="720" mass="79944">MMQADKATAPPRLNKGPNHIRLCGLRRWKSGDEKAKGSGLHLEHFLHLRALIKNHENEEFPLRDFVDEKHAVAAEAFLRSWQDFDNYIIQVPTNDPAIDVDNLGVFAGAKLVQNQVLLDAYLGTSQGGADSFEDSTAETPLKKTKPGIDFNKNPPANDASDEQIVNEALISFASALTRRWMVQQTRATVYDADRTPTKGSSAAPTYDWKTIADWTMTRDRFHIRERVRNDDLIQKGHMAGLRANTRRKDNFVDQADGHSYGRVLTSETDGSLYHIEEDATEVLAIVEAKKRLRAKNGLKIEWQEAAEILAWLNVRLRTELVPDGGKGKGPLTQRRGMLKPKAAAGRSGEKSRCLLLAQDREEIYLVIGEWDDLYEEYALDGKFSNASLKVLDNLKAKGDPARADAGFLALHVYGPYGGFGNASSSRGKSMRTLSTNLLALSLHLSQASCSPSSRRVSPAASIQLPAQRRLSRKVQSLAEENERTAVVGLDKENPAPNAQNLVLAKTQRDKTRRPRGTSAPVRRDLTMDARPQSGTSQFLDLSKPMLMIACQCEDAELPPIRRAARAKPVPNLVDQSRAAEMLLRRDITASRQQLQRQFRGLLPCHKPPEHLYWFRVSSNNTKANDLLADKQLRVPGQMADTIQHPQHDPFHGAGPSYQAQAGPSSFSTPAGAAVPPDGRDPSQPQRQPDETPVKKKKDKKNTPIKGIFSFGKKKDKGDKK</sequence>
<evidence type="ECO:0000313" key="2">
    <source>
        <dbReference type="EMBL" id="KAK7708174.1"/>
    </source>
</evidence>
<proteinExistence type="predicted"/>
<protein>
    <submittedName>
        <fullName evidence="2">Uncharacterized protein</fullName>
    </submittedName>
</protein>
<feature type="compositionally biased region" description="Polar residues" evidence="1">
    <location>
        <begin position="657"/>
        <end position="668"/>
    </location>
</feature>
<feature type="region of interest" description="Disordered" evidence="1">
    <location>
        <begin position="641"/>
        <end position="720"/>
    </location>
</feature>
<evidence type="ECO:0000256" key="1">
    <source>
        <dbReference type="SAM" id="MobiDB-lite"/>
    </source>
</evidence>
<dbReference type="EMBL" id="JAKNSF020000191">
    <property type="protein sequence ID" value="KAK7708174.1"/>
    <property type="molecule type" value="Genomic_DNA"/>
</dbReference>
<keyword evidence="3" id="KW-1185">Reference proteome</keyword>
<reference evidence="2 3" key="1">
    <citation type="submission" date="2024-02" db="EMBL/GenBank/DDBJ databases">
        <title>De novo assembly and annotation of 12 fungi associated with fruit tree decline syndrome in Ontario, Canada.</title>
        <authorList>
            <person name="Sulman M."/>
            <person name="Ellouze W."/>
            <person name="Ilyukhin E."/>
        </authorList>
    </citation>
    <scope>NUCLEOTIDE SEQUENCE [LARGE SCALE GENOMIC DNA]</scope>
    <source>
        <strain evidence="2 3">M169</strain>
    </source>
</reference>
<comment type="caution">
    <text evidence="2">The sequence shown here is derived from an EMBL/GenBank/DDBJ whole genome shotgun (WGS) entry which is preliminary data.</text>
</comment>
<evidence type="ECO:0000313" key="3">
    <source>
        <dbReference type="Proteomes" id="UP001430848"/>
    </source>
</evidence>
<accession>A0ABR1NN59</accession>
<name>A0ABR1NN59_DIAER</name>
<organism evidence="2 3">
    <name type="scientific">Diaporthe eres</name>
    <name type="common">Phomopsis oblonga</name>
    <dbReference type="NCBI Taxonomy" id="83184"/>
    <lineage>
        <taxon>Eukaryota</taxon>
        <taxon>Fungi</taxon>
        <taxon>Dikarya</taxon>
        <taxon>Ascomycota</taxon>
        <taxon>Pezizomycotina</taxon>
        <taxon>Sordariomycetes</taxon>
        <taxon>Sordariomycetidae</taxon>
        <taxon>Diaporthales</taxon>
        <taxon>Diaporthaceae</taxon>
        <taxon>Diaporthe</taxon>
        <taxon>Diaporthe eres species complex</taxon>
    </lineage>
</organism>
<feature type="region of interest" description="Disordered" evidence="1">
    <location>
        <begin position="128"/>
        <end position="160"/>
    </location>
</feature>